<evidence type="ECO:0000313" key="2">
    <source>
        <dbReference type="EMBL" id="KAJ8304803.1"/>
    </source>
</evidence>
<comment type="caution">
    <text evidence="2">The sequence shown here is derived from an EMBL/GenBank/DDBJ whole genome shotgun (WGS) entry which is preliminary data.</text>
</comment>
<dbReference type="PANTHER" id="PTHR35558:SF1">
    <property type="entry name" value="ENDONUCLEASE_EXONUCLEASE_PHOSPHATASE DOMAIN-CONTAINING PROTEIN"/>
    <property type="match status" value="1"/>
</dbReference>
<name>A0ABQ9EHQ9_TEGGR</name>
<gene>
    <name evidence="2" type="ORF">KUTeg_018386</name>
</gene>
<proteinExistence type="predicted"/>
<evidence type="ECO:0000313" key="3">
    <source>
        <dbReference type="Proteomes" id="UP001217089"/>
    </source>
</evidence>
<dbReference type="PANTHER" id="PTHR35558">
    <property type="entry name" value="SGNH_HYDRO DOMAIN-CONTAINING PROTEIN"/>
    <property type="match status" value="1"/>
</dbReference>
<protein>
    <submittedName>
        <fullName evidence="2">Uncharacterized protein</fullName>
    </submittedName>
</protein>
<evidence type="ECO:0000256" key="1">
    <source>
        <dbReference type="SAM" id="MobiDB-lite"/>
    </source>
</evidence>
<keyword evidence="3" id="KW-1185">Reference proteome</keyword>
<dbReference type="Proteomes" id="UP001217089">
    <property type="component" value="Unassembled WGS sequence"/>
</dbReference>
<sequence length="297" mass="33495">MPRQRAPRRRRAQAVQPAARCLRPRALPNLNEVPVQTDVPNGNPQLPVQPQQINIAAITDEITTAVLDKIQQYMDNFQSEQQLQQQILPIVSTGNANTDISIFSNASELGYNVANNIKIKIINNEYIDLGVLVSKPRDPDDETYPHSITGVLKYIHTIRLGASRSSGDGWKTYDIQFRLKKVKNPEMFWAVVDQELWLLYMSYQHNSTINKPVSASFNKCYDYNYKGFCSKKPCPYSHLCIRCSQTHSHLKCKSFLNSDINPRFGQQTRQRLPAAASGSSDGIKSVSGPGQKSRNTN</sequence>
<organism evidence="2 3">
    <name type="scientific">Tegillarca granosa</name>
    <name type="common">Malaysian cockle</name>
    <name type="synonym">Anadara granosa</name>
    <dbReference type="NCBI Taxonomy" id="220873"/>
    <lineage>
        <taxon>Eukaryota</taxon>
        <taxon>Metazoa</taxon>
        <taxon>Spiralia</taxon>
        <taxon>Lophotrochozoa</taxon>
        <taxon>Mollusca</taxon>
        <taxon>Bivalvia</taxon>
        <taxon>Autobranchia</taxon>
        <taxon>Pteriomorphia</taxon>
        <taxon>Arcoida</taxon>
        <taxon>Arcoidea</taxon>
        <taxon>Arcidae</taxon>
        <taxon>Tegillarca</taxon>
    </lineage>
</organism>
<feature type="region of interest" description="Disordered" evidence="1">
    <location>
        <begin position="267"/>
        <end position="297"/>
    </location>
</feature>
<reference evidence="2 3" key="1">
    <citation type="submission" date="2022-12" db="EMBL/GenBank/DDBJ databases">
        <title>Chromosome-level genome of Tegillarca granosa.</title>
        <authorList>
            <person name="Kim J."/>
        </authorList>
    </citation>
    <scope>NUCLEOTIDE SEQUENCE [LARGE SCALE GENOMIC DNA]</scope>
    <source>
        <strain evidence="2">Teg-2019</strain>
        <tissue evidence="2">Adductor muscle</tissue>
    </source>
</reference>
<accession>A0ABQ9EHQ9</accession>
<feature type="compositionally biased region" description="Polar residues" evidence="1">
    <location>
        <begin position="277"/>
        <end position="297"/>
    </location>
</feature>
<dbReference type="EMBL" id="JARBDR010000903">
    <property type="protein sequence ID" value="KAJ8304803.1"/>
    <property type="molecule type" value="Genomic_DNA"/>
</dbReference>